<dbReference type="InterPro" id="IPR005325">
    <property type="entry name" value="DUF308_memb"/>
</dbReference>
<dbReference type="PANTHER" id="PTHR34989">
    <property type="entry name" value="PROTEIN HDED"/>
    <property type="match status" value="1"/>
</dbReference>
<feature type="transmembrane region" description="Helical" evidence="1">
    <location>
        <begin position="52"/>
        <end position="72"/>
    </location>
</feature>
<dbReference type="Proteomes" id="UP000294664">
    <property type="component" value="Unassembled WGS sequence"/>
</dbReference>
<keyword evidence="1" id="KW-0812">Transmembrane</keyword>
<keyword evidence="3" id="KW-1185">Reference proteome</keyword>
<feature type="transmembrane region" description="Helical" evidence="1">
    <location>
        <begin position="104"/>
        <end position="125"/>
    </location>
</feature>
<keyword evidence="1" id="KW-1133">Transmembrane helix</keyword>
<accession>A0A4R3LZ14</accession>
<feature type="transmembrane region" description="Helical" evidence="1">
    <location>
        <begin position="137"/>
        <end position="156"/>
    </location>
</feature>
<evidence type="ECO:0000256" key="1">
    <source>
        <dbReference type="SAM" id="Phobius"/>
    </source>
</evidence>
<reference evidence="2 3" key="1">
    <citation type="submission" date="2019-03" db="EMBL/GenBank/DDBJ databases">
        <title>Genomic Encyclopedia of Type Strains, Phase IV (KMG-IV): sequencing the most valuable type-strain genomes for metagenomic binning, comparative biology and taxonomic classification.</title>
        <authorList>
            <person name="Goeker M."/>
        </authorList>
    </citation>
    <scope>NUCLEOTIDE SEQUENCE [LARGE SCALE GENOMIC DNA]</scope>
    <source>
        <strain evidence="2 3">DSM 9035</strain>
    </source>
</reference>
<dbReference type="EMBL" id="SMAI01000005">
    <property type="protein sequence ID" value="TCT05109.1"/>
    <property type="molecule type" value="Genomic_DNA"/>
</dbReference>
<protein>
    <submittedName>
        <fullName evidence="2">Uncharacterized membrane protein HdeD (DUF308 family)</fullName>
    </submittedName>
</protein>
<gene>
    <name evidence="2" type="ORF">EDC64_105140</name>
</gene>
<dbReference type="AlphaFoldDB" id="A0A4R3LZ14"/>
<sequence length="191" mass="19961">MPTSIPTPASTVSDQLSTMKAGWGWFVALGVAFVILGFVALAHLLVSTVATALYVGALILVGGVVQVMHAFRVAGWARFFFWLLSGVLYVVAGGLIMYQPLFAAGVITLLIGVALVVGGVFRIIAGLGSRHAPGWGFIVFAGAITLLLGIEIIAGWPVNSVFILGLFLGIDLIINGVMTAMFGLSLRDKTA</sequence>
<dbReference type="GO" id="GO:0005886">
    <property type="term" value="C:plasma membrane"/>
    <property type="evidence" value="ECO:0007669"/>
    <property type="project" value="TreeGrafter"/>
</dbReference>
<evidence type="ECO:0000313" key="3">
    <source>
        <dbReference type="Proteomes" id="UP000294664"/>
    </source>
</evidence>
<organism evidence="2 3">
    <name type="scientific">Aquabacter spiritensis</name>
    <dbReference type="NCBI Taxonomy" id="933073"/>
    <lineage>
        <taxon>Bacteria</taxon>
        <taxon>Pseudomonadati</taxon>
        <taxon>Pseudomonadota</taxon>
        <taxon>Alphaproteobacteria</taxon>
        <taxon>Hyphomicrobiales</taxon>
        <taxon>Xanthobacteraceae</taxon>
        <taxon>Aquabacter</taxon>
    </lineage>
</organism>
<comment type="caution">
    <text evidence="2">The sequence shown here is derived from an EMBL/GenBank/DDBJ whole genome shotgun (WGS) entry which is preliminary data.</text>
</comment>
<proteinExistence type="predicted"/>
<feature type="transmembrane region" description="Helical" evidence="1">
    <location>
        <begin position="162"/>
        <end position="186"/>
    </location>
</feature>
<evidence type="ECO:0000313" key="2">
    <source>
        <dbReference type="EMBL" id="TCT05109.1"/>
    </source>
</evidence>
<name>A0A4R3LZ14_9HYPH</name>
<dbReference type="InterPro" id="IPR052712">
    <property type="entry name" value="Acid_resist_chaperone_HdeD"/>
</dbReference>
<feature type="transmembrane region" description="Helical" evidence="1">
    <location>
        <begin position="79"/>
        <end position="98"/>
    </location>
</feature>
<keyword evidence="1" id="KW-0472">Membrane</keyword>
<dbReference type="OrthoDB" id="9815400at2"/>
<feature type="transmembrane region" description="Helical" evidence="1">
    <location>
        <begin position="23"/>
        <end position="46"/>
    </location>
</feature>
<dbReference type="PANTHER" id="PTHR34989:SF1">
    <property type="entry name" value="PROTEIN HDED"/>
    <property type="match status" value="1"/>
</dbReference>
<dbReference type="Pfam" id="PF03729">
    <property type="entry name" value="DUF308"/>
    <property type="match status" value="1"/>
</dbReference>
<dbReference type="RefSeq" id="WP_132031186.1">
    <property type="nucleotide sequence ID" value="NZ_SMAI01000005.1"/>
</dbReference>